<evidence type="ECO:0000313" key="5">
    <source>
        <dbReference type="EMBL" id="KAK9700311.1"/>
    </source>
</evidence>
<dbReference type="GO" id="GO:0005634">
    <property type="term" value="C:nucleus"/>
    <property type="evidence" value="ECO:0007669"/>
    <property type="project" value="UniProtKB-SubCell"/>
</dbReference>
<sequence>MNFQSFSDSFNATSSRKTLKSLKLDEPDVAIYNWFKQNRAEAQPISGPLLCEKALWFHKQMKLEQLFFASQGWLNKFKARHEEDGDLKQFYKKWSIKDAILSSADSWDDIPARTIQRSWNKLYPVEVEDIVKETEGSASQESSTLLNIIQDFDAFQNVDKENIENGYQEALESDQPSDNTDVSDKEEPLEKVSPDEALKSADCLK</sequence>
<dbReference type="GO" id="GO:0003677">
    <property type="term" value="F:DNA binding"/>
    <property type="evidence" value="ECO:0007669"/>
    <property type="project" value="UniProtKB-KW"/>
</dbReference>
<reference evidence="5 6" key="1">
    <citation type="journal article" date="2024" name="BMC Genomics">
        <title>De novo assembly and annotation of Popillia japonica's genome with initial clues to its potential as an invasive pest.</title>
        <authorList>
            <person name="Cucini C."/>
            <person name="Boschi S."/>
            <person name="Funari R."/>
            <person name="Cardaioli E."/>
            <person name="Iannotti N."/>
            <person name="Marturano G."/>
            <person name="Paoli F."/>
            <person name="Bruttini M."/>
            <person name="Carapelli A."/>
            <person name="Frati F."/>
            <person name="Nardi F."/>
        </authorList>
    </citation>
    <scope>NUCLEOTIDE SEQUENCE [LARGE SCALE GENOMIC DNA]</scope>
    <source>
        <strain evidence="5">DMR45628</strain>
    </source>
</reference>
<protein>
    <submittedName>
        <fullName evidence="5">Tc5 transposase DNA-binding domain</fullName>
    </submittedName>
</protein>
<keyword evidence="2 5" id="KW-0238">DNA-binding</keyword>
<evidence type="ECO:0000259" key="4">
    <source>
        <dbReference type="PROSITE" id="PS51253"/>
    </source>
</evidence>
<dbReference type="SMART" id="SM00674">
    <property type="entry name" value="CENPB"/>
    <property type="match status" value="1"/>
</dbReference>
<feature type="region of interest" description="Disordered" evidence="3">
    <location>
        <begin position="169"/>
        <end position="205"/>
    </location>
</feature>
<evidence type="ECO:0000256" key="3">
    <source>
        <dbReference type="SAM" id="MobiDB-lite"/>
    </source>
</evidence>
<dbReference type="PANTHER" id="PTHR19303">
    <property type="entry name" value="TRANSPOSON"/>
    <property type="match status" value="1"/>
</dbReference>
<dbReference type="InterPro" id="IPR006600">
    <property type="entry name" value="HTH_CenpB_DNA-bd_dom"/>
</dbReference>
<evidence type="ECO:0000256" key="2">
    <source>
        <dbReference type="ARBA" id="ARBA00023125"/>
    </source>
</evidence>
<dbReference type="InterPro" id="IPR050863">
    <property type="entry name" value="CenT-Element_Derived"/>
</dbReference>
<accession>A0AAW1JB90</accession>
<proteinExistence type="predicted"/>
<dbReference type="Proteomes" id="UP001458880">
    <property type="component" value="Unassembled WGS sequence"/>
</dbReference>
<dbReference type="AlphaFoldDB" id="A0AAW1JB90"/>
<evidence type="ECO:0000256" key="1">
    <source>
        <dbReference type="ARBA" id="ARBA00004123"/>
    </source>
</evidence>
<feature type="compositionally biased region" description="Basic and acidic residues" evidence="3">
    <location>
        <begin position="182"/>
        <end position="205"/>
    </location>
</feature>
<comment type="caution">
    <text evidence="5">The sequence shown here is derived from an EMBL/GenBank/DDBJ whole genome shotgun (WGS) entry which is preliminary data.</text>
</comment>
<organism evidence="5 6">
    <name type="scientific">Popillia japonica</name>
    <name type="common">Japanese beetle</name>
    <dbReference type="NCBI Taxonomy" id="7064"/>
    <lineage>
        <taxon>Eukaryota</taxon>
        <taxon>Metazoa</taxon>
        <taxon>Ecdysozoa</taxon>
        <taxon>Arthropoda</taxon>
        <taxon>Hexapoda</taxon>
        <taxon>Insecta</taxon>
        <taxon>Pterygota</taxon>
        <taxon>Neoptera</taxon>
        <taxon>Endopterygota</taxon>
        <taxon>Coleoptera</taxon>
        <taxon>Polyphaga</taxon>
        <taxon>Scarabaeiformia</taxon>
        <taxon>Scarabaeidae</taxon>
        <taxon>Rutelinae</taxon>
        <taxon>Popillia</taxon>
    </lineage>
</organism>
<feature type="domain" description="HTH CENPB-type" evidence="4">
    <location>
        <begin position="15"/>
        <end position="87"/>
    </location>
</feature>
<comment type="subcellular location">
    <subcellularLocation>
        <location evidence="1">Nucleus</location>
    </subcellularLocation>
</comment>
<name>A0AAW1JB90_POPJA</name>
<dbReference type="InterPro" id="IPR009057">
    <property type="entry name" value="Homeodomain-like_sf"/>
</dbReference>
<evidence type="ECO:0000313" key="6">
    <source>
        <dbReference type="Proteomes" id="UP001458880"/>
    </source>
</evidence>
<dbReference type="PROSITE" id="PS51253">
    <property type="entry name" value="HTH_CENPB"/>
    <property type="match status" value="1"/>
</dbReference>
<gene>
    <name evidence="5" type="ORF">QE152_g31323</name>
</gene>
<keyword evidence="6" id="KW-1185">Reference proteome</keyword>
<dbReference type="SUPFAM" id="SSF46689">
    <property type="entry name" value="Homeodomain-like"/>
    <property type="match status" value="1"/>
</dbReference>
<dbReference type="Gene3D" id="1.10.10.60">
    <property type="entry name" value="Homeodomain-like"/>
    <property type="match status" value="1"/>
</dbReference>
<dbReference type="Pfam" id="PF03221">
    <property type="entry name" value="HTH_Tnp_Tc5"/>
    <property type="match status" value="1"/>
</dbReference>
<dbReference type="EMBL" id="JASPKY010000440">
    <property type="protein sequence ID" value="KAK9700311.1"/>
    <property type="molecule type" value="Genomic_DNA"/>
</dbReference>
<dbReference type="PANTHER" id="PTHR19303:SF16">
    <property type="entry name" value="JERKY PROTEIN HOMOLOG-LIKE"/>
    <property type="match status" value="1"/>
</dbReference>